<evidence type="ECO:0000256" key="3">
    <source>
        <dbReference type="ARBA" id="ARBA00022884"/>
    </source>
</evidence>
<dbReference type="GO" id="GO:0006353">
    <property type="term" value="P:DNA-templated transcription termination"/>
    <property type="evidence" value="ECO:0007669"/>
    <property type="project" value="UniProtKB-UniRule"/>
</dbReference>
<keyword evidence="9" id="KW-1185">Reference proteome</keyword>
<evidence type="ECO:0000256" key="6">
    <source>
        <dbReference type="HAMAP-Rule" id="MF_00073"/>
    </source>
</evidence>
<protein>
    <recommendedName>
        <fullName evidence="6">Transcription antitermination protein NusB</fullName>
    </recommendedName>
    <alternativeName>
        <fullName evidence="6">Antitermination factor NusB</fullName>
    </alternativeName>
</protein>
<dbReference type="GO" id="GO:0005829">
    <property type="term" value="C:cytosol"/>
    <property type="evidence" value="ECO:0007669"/>
    <property type="project" value="TreeGrafter"/>
</dbReference>
<evidence type="ECO:0000256" key="5">
    <source>
        <dbReference type="ARBA" id="ARBA00023163"/>
    </source>
</evidence>
<dbReference type="GO" id="GO:0031564">
    <property type="term" value="P:transcription antitermination"/>
    <property type="evidence" value="ECO:0007669"/>
    <property type="project" value="UniProtKB-KW"/>
</dbReference>
<dbReference type="AlphaFoldDB" id="A0A133Y7F5"/>
<dbReference type="HAMAP" id="MF_00073">
    <property type="entry name" value="NusB"/>
    <property type="match status" value="1"/>
</dbReference>
<proteinExistence type="inferred from homology"/>
<dbReference type="EMBL" id="LSCV01000042">
    <property type="protein sequence ID" value="KXB39128.1"/>
    <property type="molecule type" value="Genomic_DNA"/>
</dbReference>
<name>A0A133Y7F5_9FIRM</name>
<evidence type="ECO:0000256" key="4">
    <source>
        <dbReference type="ARBA" id="ARBA00023015"/>
    </source>
</evidence>
<keyword evidence="3 6" id="KW-0694">RNA-binding</keyword>
<dbReference type="STRING" id="1497955.HMPREF1872_01154"/>
<dbReference type="Pfam" id="PF01029">
    <property type="entry name" value="NusB"/>
    <property type="match status" value="1"/>
</dbReference>
<dbReference type="Gene3D" id="1.10.940.10">
    <property type="entry name" value="NusB-like"/>
    <property type="match status" value="1"/>
</dbReference>
<dbReference type="PANTHER" id="PTHR11078">
    <property type="entry name" value="N UTILIZATION SUBSTANCE PROTEIN B-RELATED"/>
    <property type="match status" value="1"/>
</dbReference>
<reference evidence="9" key="1">
    <citation type="submission" date="2016-01" db="EMBL/GenBank/DDBJ databases">
        <authorList>
            <person name="Mitreva M."/>
            <person name="Pepin K.H."/>
            <person name="Mihindukulasuriya K.A."/>
            <person name="Fulton R."/>
            <person name="Fronick C."/>
            <person name="O'Laughlin M."/>
            <person name="Miner T."/>
            <person name="Herter B."/>
            <person name="Rosa B.A."/>
            <person name="Cordes M."/>
            <person name="Tomlinson C."/>
            <person name="Wollam A."/>
            <person name="Palsikar V.B."/>
            <person name="Mardis E.R."/>
            <person name="Wilson R.K."/>
        </authorList>
    </citation>
    <scope>NUCLEOTIDE SEQUENCE [LARGE SCALE GENOMIC DNA]</scope>
    <source>
        <strain evidence="9">KA00274</strain>
    </source>
</reference>
<dbReference type="InterPro" id="IPR011605">
    <property type="entry name" value="NusB_fam"/>
</dbReference>
<dbReference type="Proteomes" id="UP000070080">
    <property type="component" value="Unassembled WGS sequence"/>
</dbReference>
<accession>A0A133Y7F5</accession>
<dbReference type="PANTHER" id="PTHR11078:SF3">
    <property type="entry name" value="ANTITERMINATION NUSB DOMAIN-CONTAINING PROTEIN"/>
    <property type="match status" value="1"/>
</dbReference>
<keyword evidence="5 6" id="KW-0804">Transcription</keyword>
<dbReference type="InterPro" id="IPR035926">
    <property type="entry name" value="NusB-like_sf"/>
</dbReference>
<dbReference type="InterPro" id="IPR006027">
    <property type="entry name" value="NusB_RsmB_TIM44"/>
</dbReference>
<comment type="similarity">
    <text evidence="1 6">Belongs to the NusB family.</text>
</comment>
<gene>
    <name evidence="6" type="primary">nusB</name>
    <name evidence="8" type="ORF">HMPREF1872_01154</name>
</gene>
<evidence type="ECO:0000256" key="2">
    <source>
        <dbReference type="ARBA" id="ARBA00022814"/>
    </source>
</evidence>
<keyword evidence="4 6" id="KW-0805">Transcription regulation</keyword>
<keyword evidence="2 6" id="KW-0889">Transcription antitermination</keyword>
<comment type="function">
    <text evidence="6">Involved in transcription antitermination. Required for transcription of ribosomal RNA (rRNA) genes. Binds specifically to the boxA antiterminator sequence of the ribosomal RNA (rrn) operons.</text>
</comment>
<evidence type="ECO:0000259" key="7">
    <source>
        <dbReference type="Pfam" id="PF01029"/>
    </source>
</evidence>
<dbReference type="PATRIC" id="fig|1497955.3.peg.1125"/>
<evidence type="ECO:0000313" key="8">
    <source>
        <dbReference type="EMBL" id="KXB39128.1"/>
    </source>
</evidence>
<dbReference type="SUPFAM" id="SSF48013">
    <property type="entry name" value="NusB-like"/>
    <property type="match status" value="1"/>
</dbReference>
<organism evidence="8 9">
    <name type="scientific">Amygdalobacter nucleatus</name>
    <dbReference type="NCBI Taxonomy" id="3029274"/>
    <lineage>
        <taxon>Bacteria</taxon>
        <taxon>Bacillati</taxon>
        <taxon>Bacillota</taxon>
        <taxon>Clostridia</taxon>
        <taxon>Eubacteriales</taxon>
        <taxon>Oscillospiraceae</taxon>
        <taxon>Amygdalobacter</taxon>
    </lineage>
</organism>
<feature type="domain" description="NusB/RsmB/TIM44" evidence="7">
    <location>
        <begin position="2"/>
        <end position="135"/>
    </location>
</feature>
<dbReference type="NCBIfam" id="TIGR01951">
    <property type="entry name" value="nusB"/>
    <property type="match status" value="1"/>
</dbReference>
<evidence type="ECO:0000256" key="1">
    <source>
        <dbReference type="ARBA" id="ARBA00005952"/>
    </source>
</evidence>
<evidence type="ECO:0000313" key="9">
    <source>
        <dbReference type="Proteomes" id="UP000070080"/>
    </source>
</evidence>
<comment type="caution">
    <text evidence="8">The sequence shown here is derived from an EMBL/GenBank/DDBJ whole genome shotgun (WGS) entry which is preliminary data.</text>
</comment>
<sequence>MSFQLLYQFEFQPEHIDEQSEQFLSLAKQHELAMQELYHLNWNETEQAESTQLAQAVYAEKEALDAVYAPHLIGWKISRLPKIDKIILRLATYELLYRKEVPVSVILNEAVELIKAYGEEKSRAYVNAVLGNVVKSNLEQIANLREIAPESITETISYKYADNKDSADNKESVD</sequence>
<dbReference type="GO" id="GO:0003723">
    <property type="term" value="F:RNA binding"/>
    <property type="evidence" value="ECO:0007669"/>
    <property type="project" value="UniProtKB-UniRule"/>
</dbReference>